<reference evidence="8" key="1">
    <citation type="submission" date="2020-06" db="EMBL/GenBank/DDBJ databases">
        <authorList>
            <person name="Dong N."/>
        </authorList>
    </citation>
    <scope>NUCLEOTIDE SEQUENCE</scope>
    <source>
        <strain evidence="8">R1692</strain>
    </source>
</reference>
<keyword evidence="9" id="KW-1185">Reference proteome</keyword>
<feature type="transmembrane region" description="Helical" evidence="6">
    <location>
        <begin position="302"/>
        <end position="325"/>
    </location>
</feature>
<feature type="transmembrane region" description="Helical" evidence="6">
    <location>
        <begin position="337"/>
        <end position="357"/>
    </location>
</feature>
<evidence type="ECO:0000313" key="8">
    <source>
        <dbReference type="EMBL" id="MDM1048278.1"/>
    </source>
</evidence>
<reference evidence="8" key="2">
    <citation type="journal article" date="2022" name="Sci. Total Environ.">
        <title>Prevalence, transmission, and molecular epidemiology of tet(X)-positive bacteria among humans, animals, and environmental niches in China: An epidemiological, and genomic-based study.</title>
        <authorList>
            <person name="Dong N."/>
            <person name="Zeng Y."/>
            <person name="Cai C."/>
            <person name="Sun C."/>
            <person name="Lu J."/>
            <person name="Liu C."/>
            <person name="Zhou H."/>
            <person name="Sun Q."/>
            <person name="Shu L."/>
            <person name="Wang H."/>
            <person name="Wang Y."/>
            <person name="Wang S."/>
            <person name="Wu C."/>
            <person name="Chan E.W."/>
            <person name="Chen G."/>
            <person name="Shen Z."/>
            <person name="Chen S."/>
            <person name="Zhang R."/>
        </authorList>
    </citation>
    <scope>NUCLEOTIDE SEQUENCE</scope>
    <source>
        <strain evidence="8">R1692</strain>
    </source>
</reference>
<keyword evidence="5 6" id="KW-0472">Membrane</keyword>
<organism evidence="8 9">
    <name type="scientific">Sphingobacterium hotanense</name>
    <dbReference type="NCBI Taxonomy" id="649196"/>
    <lineage>
        <taxon>Bacteria</taxon>
        <taxon>Pseudomonadati</taxon>
        <taxon>Bacteroidota</taxon>
        <taxon>Sphingobacteriia</taxon>
        <taxon>Sphingobacteriales</taxon>
        <taxon>Sphingobacteriaceae</taxon>
        <taxon>Sphingobacterium</taxon>
    </lineage>
</organism>
<dbReference type="Proteomes" id="UP001170954">
    <property type="component" value="Unassembled WGS sequence"/>
</dbReference>
<evidence type="ECO:0000256" key="6">
    <source>
        <dbReference type="SAM" id="Phobius"/>
    </source>
</evidence>
<dbReference type="PANTHER" id="PTHR30294">
    <property type="entry name" value="MEMBRANE COMPONENT OF ABC TRANSPORTER YHHJ-RELATED"/>
    <property type="match status" value="1"/>
</dbReference>
<comment type="subcellular location">
    <subcellularLocation>
        <location evidence="1">Cell membrane</location>
        <topology evidence="1">Multi-pass membrane protein</topology>
    </subcellularLocation>
</comment>
<dbReference type="PANTHER" id="PTHR30294:SF29">
    <property type="entry name" value="MULTIDRUG ABC TRANSPORTER PERMEASE YBHS-RELATED"/>
    <property type="match status" value="1"/>
</dbReference>
<keyword evidence="4 6" id="KW-1133">Transmembrane helix</keyword>
<dbReference type="Pfam" id="PF12698">
    <property type="entry name" value="ABC2_membrane_3"/>
    <property type="match status" value="1"/>
</dbReference>
<name>A0ABT7NMX2_9SPHI</name>
<evidence type="ECO:0000256" key="1">
    <source>
        <dbReference type="ARBA" id="ARBA00004651"/>
    </source>
</evidence>
<accession>A0ABT7NMX2</accession>
<evidence type="ECO:0000256" key="5">
    <source>
        <dbReference type="ARBA" id="ARBA00023136"/>
    </source>
</evidence>
<feature type="transmembrane region" description="Helical" evidence="6">
    <location>
        <begin position="241"/>
        <end position="260"/>
    </location>
</feature>
<evidence type="ECO:0000259" key="7">
    <source>
        <dbReference type="Pfam" id="PF12698"/>
    </source>
</evidence>
<keyword evidence="2" id="KW-1003">Cell membrane</keyword>
<sequence>MNKILLIVQREYLSRVKKKSFLLTTFLVPLFFIGLYVGTFLLTQKSFEDSKALVYVLDQTDSVQQQLTTNERITYAKSNTELQEQLKEVKEKGDKTSLLIIPEDFFQIRKIEFLSSGKPNIKIQSEIENELEKILLAHAYKELNIDADKIKNINTQVSTSAKEITESGDTKDSDTRIAMGIAMGLSILIYLSLFLYGAQVMRGIIEEKSSRIVEVIISSVKPFQLMMGKIIGIGLVGITQFVLWIVLSFTLFTVATNTLINKEDLQNQMLEQANVDNAELSSSSALALDIQTALDGVNVAELLICFFLFFLLGYMLYSALFAAVGSAVDSETEANQFTMPITMPLLLAYLLSFGVLINDPQGSIATWLSFIPLTSPIAMLVRIPFGVPTWQIIVSFLLLVGGFLVTTWAAARIYRVGILMYGKKASFKELIKWFNYKD</sequence>
<dbReference type="EMBL" id="JACAGK010000019">
    <property type="protein sequence ID" value="MDM1048278.1"/>
    <property type="molecule type" value="Genomic_DNA"/>
</dbReference>
<feature type="transmembrane region" description="Helical" evidence="6">
    <location>
        <begin position="364"/>
        <end position="383"/>
    </location>
</feature>
<protein>
    <submittedName>
        <fullName evidence="8">ABC transporter permease</fullName>
    </submittedName>
</protein>
<comment type="caution">
    <text evidence="8">The sequence shown here is derived from an EMBL/GenBank/DDBJ whole genome shotgun (WGS) entry which is preliminary data.</text>
</comment>
<proteinExistence type="predicted"/>
<feature type="transmembrane region" description="Helical" evidence="6">
    <location>
        <begin position="21"/>
        <end position="42"/>
    </location>
</feature>
<gene>
    <name evidence="8" type="ORF">HX018_08520</name>
</gene>
<keyword evidence="3 6" id="KW-0812">Transmembrane</keyword>
<evidence type="ECO:0000256" key="2">
    <source>
        <dbReference type="ARBA" id="ARBA00022475"/>
    </source>
</evidence>
<evidence type="ECO:0000313" key="9">
    <source>
        <dbReference type="Proteomes" id="UP001170954"/>
    </source>
</evidence>
<evidence type="ECO:0000256" key="4">
    <source>
        <dbReference type="ARBA" id="ARBA00022989"/>
    </source>
</evidence>
<dbReference type="Gene3D" id="3.40.190.10">
    <property type="entry name" value="Periplasmic binding protein-like II"/>
    <property type="match status" value="1"/>
</dbReference>
<dbReference type="InterPro" id="IPR051449">
    <property type="entry name" value="ABC-2_transporter_component"/>
</dbReference>
<dbReference type="SUPFAM" id="SSF53850">
    <property type="entry name" value="Periplasmic binding protein-like II"/>
    <property type="match status" value="1"/>
</dbReference>
<feature type="transmembrane region" description="Helical" evidence="6">
    <location>
        <begin position="177"/>
        <end position="200"/>
    </location>
</feature>
<feature type="domain" description="ABC-2 type transporter transmembrane" evidence="7">
    <location>
        <begin position="19"/>
        <end position="411"/>
    </location>
</feature>
<dbReference type="InterPro" id="IPR013525">
    <property type="entry name" value="ABC2_TM"/>
</dbReference>
<feature type="transmembrane region" description="Helical" evidence="6">
    <location>
        <begin position="389"/>
        <end position="414"/>
    </location>
</feature>
<dbReference type="RefSeq" id="WP_286651125.1">
    <property type="nucleotide sequence ID" value="NZ_JACAGK010000019.1"/>
</dbReference>
<evidence type="ECO:0000256" key="3">
    <source>
        <dbReference type="ARBA" id="ARBA00022692"/>
    </source>
</evidence>